<dbReference type="PROSITE" id="PS51898">
    <property type="entry name" value="TYR_RECOMBINASE"/>
    <property type="match status" value="1"/>
</dbReference>
<dbReference type="InterPro" id="IPR050090">
    <property type="entry name" value="Tyrosine_recombinase_XerCD"/>
</dbReference>
<name>A0A1I0KFL2_9FIRM</name>
<dbReference type="GO" id="GO:0015074">
    <property type="term" value="P:DNA integration"/>
    <property type="evidence" value="ECO:0007669"/>
    <property type="project" value="InterPro"/>
</dbReference>
<dbReference type="InterPro" id="IPR002104">
    <property type="entry name" value="Integrase_catalytic"/>
</dbReference>
<dbReference type="PROSITE" id="PS51900">
    <property type="entry name" value="CB"/>
    <property type="match status" value="1"/>
</dbReference>
<keyword evidence="2" id="KW-0233">DNA recombination</keyword>
<reference evidence="7" key="1">
    <citation type="submission" date="2016-10" db="EMBL/GenBank/DDBJ databases">
        <authorList>
            <person name="Varghese N."/>
            <person name="Submissions S."/>
        </authorList>
    </citation>
    <scope>NUCLEOTIDE SEQUENCE [LARGE SCALE GENOMIC DNA]</scope>
    <source>
        <strain evidence="7">NLAE-zl-G277</strain>
    </source>
</reference>
<evidence type="ECO:0000259" key="4">
    <source>
        <dbReference type="PROSITE" id="PS51898"/>
    </source>
</evidence>
<protein>
    <submittedName>
        <fullName evidence="6">Site-specific recombinase XerD</fullName>
    </submittedName>
</protein>
<dbReference type="STRING" id="460384.SAMN05216313_1774"/>
<dbReference type="PANTHER" id="PTHR30349:SF89">
    <property type="entry name" value="INTEGRASE_RECOMBINASE"/>
    <property type="match status" value="1"/>
</dbReference>
<dbReference type="Gene3D" id="1.10.150.130">
    <property type="match status" value="1"/>
</dbReference>
<dbReference type="InterPro" id="IPR044068">
    <property type="entry name" value="CB"/>
</dbReference>
<dbReference type="GO" id="GO:0003677">
    <property type="term" value="F:DNA binding"/>
    <property type="evidence" value="ECO:0007669"/>
    <property type="project" value="UniProtKB-UniRule"/>
</dbReference>
<dbReference type="InterPro" id="IPR011010">
    <property type="entry name" value="DNA_brk_join_enz"/>
</dbReference>
<evidence type="ECO:0000259" key="5">
    <source>
        <dbReference type="PROSITE" id="PS51900"/>
    </source>
</evidence>
<dbReference type="InterPro" id="IPR013762">
    <property type="entry name" value="Integrase-like_cat_sf"/>
</dbReference>
<evidence type="ECO:0000256" key="3">
    <source>
        <dbReference type="PROSITE-ProRule" id="PRU01248"/>
    </source>
</evidence>
<dbReference type="SUPFAM" id="SSF56349">
    <property type="entry name" value="DNA breaking-rejoining enzymes"/>
    <property type="match status" value="1"/>
</dbReference>
<dbReference type="InterPro" id="IPR010998">
    <property type="entry name" value="Integrase_recombinase_N"/>
</dbReference>
<proteinExistence type="predicted"/>
<keyword evidence="1 3" id="KW-0238">DNA-binding</keyword>
<dbReference type="EMBL" id="FOIM01000077">
    <property type="protein sequence ID" value="SEU23047.1"/>
    <property type="molecule type" value="Genomic_DNA"/>
</dbReference>
<sequence>MAVLKEAVSLDYRETDLYQEPFRDYLTSKNMSANTICVYCYAVRQFFRIYEELTVATLQLYKVYLLEHYKPQTVNLRIRALNCYMEYLNHKEPKITMIKIQQKMYLDRIISQADYEYLKHRLWEDREFSYYFAIRFMAATGVRVSELVKFEVADVKFGFKDLYSKGNKMRRIYIPTALKQKTEKWLEEKGRSKGALFLNRFGNPITASGIRGQLKTFAVRYNFDPEVVYPHSFRHRFAKNFIEKSGDIALLSDLLGHESIETTRIYLRRSSSEQYQLINKIVDW</sequence>
<dbReference type="PANTHER" id="PTHR30349">
    <property type="entry name" value="PHAGE INTEGRASE-RELATED"/>
    <property type="match status" value="1"/>
</dbReference>
<dbReference type="RefSeq" id="WP_092372068.1">
    <property type="nucleotide sequence ID" value="NZ_FOIM01000077.1"/>
</dbReference>
<feature type="domain" description="Core-binding (CB)" evidence="5">
    <location>
        <begin position="13"/>
        <end position="89"/>
    </location>
</feature>
<evidence type="ECO:0000256" key="1">
    <source>
        <dbReference type="ARBA" id="ARBA00023125"/>
    </source>
</evidence>
<gene>
    <name evidence="6" type="ORF">SAMN05216313_1774</name>
</gene>
<dbReference type="Pfam" id="PF00589">
    <property type="entry name" value="Phage_integrase"/>
    <property type="match status" value="1"/>
</dbReference>
<keyword evidence="7" id="KW-1185">Reference proteome</keyword>
<dbReference type="Gene3D" id="1.10.443.10">
    <property type="entry name" value="Intergrase catalytic core"/>
    <property type="match status" value="1"/>
</dbReference>
<evidence type="ECO:0000313" key="7">
    <source>
        <dbReference type="Proteomes" id="UP000198508"/>
    </source>
</evidence>
<dbReference type="GO" id="GO:0006310">
    <property type="term" value="P:DNA recombination"/>
    <property type="evidence" value="ECO:0007669"/>
    <property type="project" value="UniProtKB-KW"/>
</dbReference>
<organism evidence="6 7">
    <name type="scientific">Enterocloster lavalensis</name>
    <dbReference type="NCBI Taxonomy" id="460384"/>
    <lineage>
        <taxon>Bacteria</taxon>
        <taxon>Bacillati</taxon>
        <taxon>Bacillota</taxon>
        <taxon>Clostridia</taxon>
        <taxon>Lachnospirales</taxon>
        <taxon>Lachnospiraceae</taxon>
        <taxon>Enterocloster</taxon>
    </lineage>
</organism>
<feature type="domain" description="Tyr recombinase" evidence="4">
    <location>
        <begin position="105"/>
        <end position="279"/>
    </location>
</feature>
<dbReference type="Proteomes" id="UP000198508">
    <property type="component" value="Unassembled WGS sequence"/>
</dbReference>
<accession>A0A1I0KFL2</accession>
<evidence type="ECO:0000313" key="6">
    <source>
        <dbReference type="EMBL" id="SEU23047.1"/>
    </source>
</evidence>
<dbReference type="AlphaFoldDB" id="A0A1I0KFL2"/>
<evidence type="ECO:0000256" key="2">
    <source>
        <dbReference type="ARBA" id="ARBA00023172"/>
    </source>
</evidence>